<dbReference type="Pfam" id="PF12784">
    <property type="entry name" value="PDDEXK_2"/>
    <property type="match status" value="1"/>
</dbReference>
<evidence type="ECO:0000313" key="1">
    <source>
        <dbReference type="EMBL" id="MBC5659502.1"/>
    </source>
</evidence>
<proteinExistence type="predicted"/>
<dbReference type="Proteomes" id="UP000649345">
    <property type="component" value="Unassembled WGS sequence"/>
</dbReference>
<protein>
    <submittedName>
        <fullName evidence="1">Rpn family recombination-promoting nuclease/putative transposase</fullName>
    </submittedName>
</protein>
<reference evidence="1" key="1">
    <citation type="submission" date="2020-08" db="EMBL/GenBank/DDBJ databases">
        <title>Genome public.</title>
        <authorList>
            <person name="Liu C."/>
            <person name="Sun Q."/>
        </authorList>
    </citation>
    <scope>NUCLEOTIDE SEQUENCE</scope>
    <source>
        <strain evidence="1">NSJ-68</strain>
    </source>
</reference>
<sequence>MAALGKEWNEIGISNDFLFGKVMRDPELCRELLEVILNVPIERVEYPEEQKTIDIAQDARSVRLDVYVADGNNTVYDIEMQTVQEEGLPKRSRYYQGMIDLALIEKGEPYTKLNKSYVIFICTFDAFGKGESVYTFENMCKEVEGLSLGDETHKIFLNAKGASKNVSPSLRAFLEYVAGNKSEDPFVKKLDEAVVKAKKNEKWRREYMTLLMRDRENVEKGRAEGRAEGRTEGYISSIRLCRKFHMTKEATLEELKHDFSLNDAEAMKVLEKYWNDESK</sequence>
<comment type="caution">
    <text evidence="1">The sequence shown here is derived from an EMBL/GenBank/DDBJ whole genome shotgun (WGS) entry which is preliminary data.</text>
</comment>
<dbReference type="EMBL" id="JACOOR010000003">
    <property type="protein sequence ID" value="MBC5659502.1"/>
    <property type="molecule type" value="Genomic_DNA"/>
</dbReference>
<dbReference type="NCBIfam" id="TIGR01784">
    <property type="entry name" value="T_den_put_tspse"/>
    <property type="match status" value="1"/>
</dbReference>
<gene>
    <name evidence="1" type="ORF">H8S44_06930</name>
</gene>
<organism evidence="1 2">
    <name type="scientific">Anaerosacchariphilus hominis</name>
    <dbReference type="NCBI Taxonomy" id="2763017"/>
    <lineage>
        <taxon>Bacteria</taxon>
        <taxon>Bacillati</taxon>
        <taxon>Bacillota</taxon>
        <taxon>Clostridia</taxon>
        <taxon>Lachnospirales</taxon>
        <taxon>Lachnospiraceae</taxon>
        <taxon>Anaerosacchariphilus</taxon>
    </lineage>
</organism>
<dbReference type="InterPro" id="IPR010106">
    <property type="entry name" value="RpnA"/>
</dbReference>
<dbReference type="AlphaFoldDB" id="A0A923LC07"/>
<keyword evidence="2" id="KW-1185">Reference proteome</keyword>
<accession>A0A923LC07</accession>
<name>A0A923LC07_9FIRM</name>
<evidence type="ECO:0000313" key="2">
    <source>
        <dbReference type="Proteomes" id="UP000649345"/>
    </source>
</evidence>